<dbReference type="Proteomes" id="UP001595377">
    <property type="component" value="Unassembled WGS sequence"/>
</dbReference>
<evidence type="ECO:0000313" key="1">
    <source>
        <dbReference type="EMBL" id="MFC3076012.1"/>
    </source>
</evidence>
<reference evidence="2" key="1">
    <citation type="journal article" date="2019" name="Int. J. Syst. Evol. Microbiol.">
        <title>The Global Catalogue of Microorganisms (GCM) 10K type strain sequencing project: providing services to taxonomists for standard genome sequencing and annotation.</title>
        <authorList>
            <consortium name="The Broad Institute Genomics Platform"/>
            <consortium name="The Broad Institute Genome Sequencing Center for Infectious Disease"/>
            <person name="Wu L."/>
            <person name="Ma J."/>
        </authorList>
    </citation>
    <scope>NUCLEOTIDE SEQUENCE [LARGE SCALE GENOMIC DNA]</scope>
    <source>
        <strain evidence="2">KCTC 52677</strain>
    </source>
</reference>
<dbReference type="EMBL" id="JBHRSP010000044">
    <property type="protein sequence ID" value="MFC3076012.1"/>
    <property type="molecule type" value="Genomic_DNA"/>
</dbReference>
<accession>A0ABV7DP65</accession>
<organism evidence="1 2">
    <name type="scientific">Shinella pollutisoli</name>
    <dbReference type="NCBI Taxonomy" id="2250594"/>
    <lineage>
        <taxon>Bacteria</taxon>
        <taxon>Pseudomonadati</taxon>
        <taxon>Pseudomonadota</taxon>
        <taxon>Alphaproteobacteria</taxon>
        <taxon>Hyphomicrobiales</taxon>
        <taxon>Rhizobiaceae</taxon>
        <taxon>Shinella</taxon>
    </lineage>
</organism>
<evidence type="ECO:0000313" key="2">
    <source>
        <dbReference type="Proteomes" id="UP001595377"/>
    </source>
</evidence>
<evidence type="ECO:0008006" key="3">
    <source>
        <dbReference type="Google" id="ProtNLM"/>
    </source>
</evidence>
<name>A0ABV7DP65_9HYPH</name>
<keyword evidence="2" id="KW-1185">Reference proteome</keyword>
<dbReference type="RefSeq" id="WP_257318396.1">
    <property type="nucleotide sequence ID" value="NZ_JANFDG010000053.1"/>
</dbReference>
<gene>
    <name evidence="1" type="ORF">ACFOHH_23065</name>
</gene>
<sequence>MLENEIIQRIGALSSDLVGRWPSDLRQAIATKSILCDPAFSEWSEDRHACFYAPFDWINERADIVLIGITPGMQQAEAALLALQGQLKKGSSIGAAASSAKFEASFKGEMRDISARLMDHFGFQRLFGLATTAELFSAAADRVHYTSVLRYPVLERKNPGAPWKNYSGDAKITSRPTMKAMIDRYLVSELRALPEAWLVPFGPVPTLVLENLVQRGVIDGRRVLAGLNHPSGTHWNRHNCQLDLVDHKNCALNVGCDTIQERSRQLRKKVASLI</sequence>
<proteinExistence type="predicted"/>
<protein>
    <recommendedName>
        <fullName evidence="3">Uracil DNA glycosylase superfamily protein</fullName>
    </recommendedName>
</protein>
<comment type="caution">
    <text evidence="1">The sequence shown here is derived from an EMBL/GenBank/DDBJ whole genome shotgun (WGS) entry which is preliminary data.</text>
</comment>